<reference evidence="5 6" key="1">
    <citation type="submission" date="2015-08" db="EMBL/GenBank/DDBJ databases">
        <authorList>
            <person name="Babu N.S."/>
            <person name="Beckwith C.J."/>
            <person name="Beseler K.G."/>
            <person name="Brison A."/>
            <person name="Carone J.V."/>
            <person name="Caskin T.P."/>
            <person name="Diamond M."/>
            <person name="Durham M.E."/>
            <person name="Foxe J.M."/>
            <person name="Go M."/>
            <person name="Henderson B.A."/>
            <person name="Jones I.B."/>
            <person name="McGettigan J.A."/>
            <person name="Micheletti S.J."/>
            <person name="Nasrallah M.E."/>
            <person name="Ortiz D."/>
            <person name="Piller C.R."/>
            <person name="Privatt S.R."/>
            <person name="Schneider S.L."/>
            <person name="Sharp S."/>
            <person name="Smith T.C."/>
            <person name="Stanton J.D."/>
            <person name="Ullery H.E."/>
            <person name="Wilson R.J."/>
            <person name="Serrano M.G."/>
            <person name="Buck G."/>
            <person name="Lee V."/>
            <person name="Wang Y."/>
            <person name="Carvalho R."/>
            <person name="Voegtly L."/>
            <person name="Shi R."/>
            <person name="Duckworth R."/>
            <person name="Johnson A."/>
            <person name="Loviza R."/>
            <person name="Walstead R."/>
            <person name="Shah Z."/>
            <person name="Kiflezghi M."/>
            <person name="Wade K."/>
            <person name="Ball S.L."/>
            <person name="Bradley K.W."/>
            <person name="Asai D.J."/>
            <person name="Bowman C.A."/>
            <person name="Russell D.A."/>
            <person name="Pope W.H."/>
            <person name="Jacobs-Sera D."/>
            <person name="Hendrix R.W."/>
            <person name="Hatfull G.F."/>
        </authorList>
    </citation>
    <scope>NUCLEOTIDE SEQUENCE [LARGE SCALE GENOMIC DNA]</scope>
    <source>
        <strain evidence="5 6">DSM 27648</strain>
    </source>
</reference>
<dbReference type="SUPFAM" id="SSF53187">
    <property type="entry name" value="Zn-dependent exopeptidases"/>
    <property type="match status" value="1"/>
</dbReference>
<dbReference type="EMBL" id="CP012333">
    <property type="protein sequence ID" value="AKU93762.1"/>
    <property type="molecule type" value="Genomic_DNA"/>
</dbReference>
<gene>
    <name evidence="5" type="ORF">AKJ09_00426</name>
</gene>
<dbReference type="KEGG" id="llu:AKJ09_00426"/>
<keyword evidence="1" id="KW-0645">Protease</keyword>
<dbReference type="Gene3D" id="3.30.70.360">
    <property type="match status" value="1"/>
</dbReference>
<evidence type="ECO:0000313" key="5">
    <source>
        <dbReference type="EMBL" id="AKU93762.1"/>
    </source>
</evidence>
<dbReference type="InterPro" id="IPR051458">
    <property type="entry name" value="Cyt/Met_Dipeptidase"/>
</dbReference>
<proteinExistence type="predicted"/>
<dbReference type="GO" id="GO:0006508">
    <property type="term" value="P:proteolysis"/>
    <property type="evidence" value="ECO:0007669"/>
    <property type="project" value="UniProtKB-KW"/>
</dbReference>
<keyword evidence="6" id="KW-1185">Reference proteome</keyword>
<dbReference type="InterPro" id="IPR002933">
    <property type="entry name" value="Peptidase_M20"/>
</dbReference>
<dbReference type="PANTHER" id="PTHR43270:SF12">
    <property type="entry name" value="SUCCINYL-DIAMINOPIMELATE DESUCCINYLASE"/>
    <property type="match status" value="1"/>
</dbReference>
<protein>
    <submittedName>
        <fullName evidence="5">Acetylornithine deacetylase/Succinyl-diaminopimelate desuccinylase</fullName>
    </submittedName>
</protein>
<evidence type="ECO:0000256" key="2">
    <source>
        <dbReference type="ARBA" id="ARBA00022723"/>
    </source>
</evidence>
<feature type="domain" description="Peptidase M20 dimerisation" evidence="4">
    <location>
        <begin position="200"/>
        <end position="352"/>
    </location>
</feature>
<keyword evidence="3" id="KW-0378">Hydrolase</keyword>
<organism evidence="5 6">
    <name type="scientific">Labilithrix luteola</name>
    <dbReference type="NCBI Taxonomy" id="1391654"/>
    <lineage>
        <taxon>Bacteria</taxon>
        <taxon>Pseudomonadati</taxon>
        <taxon>Myxococcota</taxon>
        <taxon>Polyangia</taxon>
        <taxon>Polyangiales</taxon>
        <taxon>Labilitrichaceae</taxon>
        <taxon>Labilithrix</taxon>
    </lineage>
</organism>
<evidence type="ECO:0000256" key="3">
    <source>
        <dbReference type="ARBA" id="ARBA00022801"/>
    </source>
</evidence>
<keyword evidence="2" id="KW-0479">Metal-binding</keyword>
<name>A0A0K1PJS7_9BACT</name>
<evidence type="ECO:0000259" key="4">
    <source>
        <dbReference type="Pfam" id="PF07687"/>
    </source>
</evidence>
<dbReference type="GO" id="GO:0008233">
    <property type="term" value="F:peptidase activity"/>
    <property type="evidence" value="ECO:0007669"/>
    <property type="project" value="UniProtKB-KW"/>
</dbReference>
<evidence type="ECO:0000313" key="6">
    <source>
        <dbReference type="Proteomes" id="UP000064967"/>
    </source>
</evidence>
<dbReference type="STRING" id="1391654.AKJ09_00426"/>
<dbReference type="Proteomes" id="UP000064967">
    <property type="component" value="Chromosome"/>
</dbReference>
<dbReference type="AlphaFoldDB" id="A0A0K1PJS7"/>
<dbReference type="Pfam" id="PF07687">
    <property type="entry name" value="M20_dimer"/>
    <property type="match status" value="1"/>
</dbReference>
<dbReference type="Gene3D" id="3.40.630.10">
    <property type="entry name" value="Zn peptidases"/>
    <property type="match status" value="1"/>
</dbReference>
<dbReference type="GO" id="GO:0046872">
    <property type="term" value="F:metal ion binding"/>
    <property type="evidence" value="ECO:0007669"/>
    <property type="project" value="UniProtKB-KW"/>
</dbReference>
<dbReference type="OrthoDB" id="5443984at2"/>
<dbReference type="NCBIfam" id="NF005914">
    <property type="entry name" value="PRK07907.1"/>
    <property type="match status" value="1"/>
</dbReference>
<dbReference type="RefSeq" id="WP_146645464.1">
    <property type="nucleotide sequence ID" value="NZ_CP012333.1"/>
</dbReference>
<sequence length="462" mass="49704">MIDVKRVADAASAAVIESFSQLNRYLSFAPISSDPNAAGRLRELAKTLRDDLEAIGMSNARVLELEGAHPCVAAEWMKAGPNAPTVLVYGHFDVQPVAGEAWDTPPHSIVRKGDRLYGRGSADDMGGWLSHLVAIKSYFKEANGLPCNLKLLLEGEEEIGSPNLERFMDAYPDAFESDAMVLTDCENPSPEIPGITVSLRGLLEIEVAVESAKSDVHSGLWGNVVPDPAVTLVALLARLVDDDGRLKLARREIDPAWLQSSHDVPMTERVIRAGARLLEGVNPLPNRGLSPAAWAWREPAVTILSTTLPVPGTEKNAIRKSASAKLSIRIAPGQTPKELFEAIRAELTQQVPGGLTIKINQLEGGSSSWDYVAEGPAFDAADRAYEAAWGRKPLRIGIGGSIPFVALFGKRFSRLPLVLNGVIDPETGAHGPNESMHIGVYEKTVTANVHLYAELAKALAKG</sequence>
<dbReference type="InterPro" id="IPR011650">
    <property type="entry name" value="Peptidase_M20_dimer"/>
</dbReference>
<dbReference type="PANTHER" id="PTHR43270">
    <property type="entry name" value="BETA-ALA-HIS DIPEPTIDASE"/>
    <property type="match status" value="1"/>
</dbReference>
<accession>A0A0K1PJS7</accession>
<evidence type="ECO:0000256" key="1">
    <source>
        <dbReference type="ARBA" id="ARBA00022670"/>
    </source>
</evidence>
<dbReference type="Pfam" id="PF01546">
    <property type="entry name" value="Peptidase_M20"/>
    <property type="match status" value="1"/>
</dbReference>